<dbReference type="EMBL" id="VEPZ02000927">
    <property type="protein sequence ID" value="KAE8710857.1"/>
    <property type="molecule type" value="Genomic_DNA"/>
</dbReference>
<accession>A0A6A3B5B8</accession>
<organism evidence="1 2">
    <name type="scientific">Hibiscus syriacus</name>
    <name type="common">Rose of Sharon</name>
    <dbReference type="NCBI Taxonomy" id="106335"/>
    <lineage>
        <taxon>Eukaryota</taxon>
        <taxon>Viridiplantae</taxon>
        <taxon>Streptophyta</taxon>
        <taxon>Embryophyta</taxon>
        <taxon>Tracheophyta</taxon>
        <taxon>Spermatophyta</taxon>
        <taxon>Magnoliopsida</taxon>
        <taxon>eudicotyledons</taxon>
        <taxon>Gunneridae</taxon>
        <taxon>Pentapetalae</taxon>
        <taxon>rosids</taxon>
        <taxon>malvids</taxon>
        <taxon>Malvales</taxon>
        <taxon>Malvaceae</taxon>
        <taxon>Malvoideae</taxon>
        <taxon>Hibiscus</taxon>
    </lineage>
</organism>
<sequence>MSIQNYIILSVKKNFLTDRILKTTTESPKKNGTPVHRPFSPSFKVNHVSTYALLVENVLEVIADTVVVHEAAAPRIQMLTKGFWDVNNASISIDERT</sequence>
<keyword evidence="2" id="KW-1185">Reference proteome</keyword>
<reference evidence="1" key="1">
    <citation type="submission" date="2019-09" db="EMBL/GenBank/DDBJ databases">
        <title>Draft genome information of white flower Hibiscus syriacus.</title>
        <authorList>
            <person name="Kim Y.-M."/>
        </authorList>
    </citation>
    <scope>NUCLEOTIDE SEQUENCE [LARGE SCALE GENOMIC DNA]</scope>
    <source>
        <strain evidence="1">YM2019G1</strain>
    </source>
</reference>
<protein>
    <submittedName>
        <fullName evidence="1">Uncharacterized protein</fullName>
    </submittedName>
</protein>
<dbReference type="PANTHER" id="PTHR36740:SF1">
    <property type="entry name" value="PRC-BARREL DOMAIN-CONTAINING PROTEIN"/>
    <property type="match status" value="1"/>
</dbReference>
<dbReference type="PANTHER" id="PTHR36740">
    <property type="entry name" value="PRC DOMAIN-CONTAINING PROTEIN"/>
    <property type="match status" value="1"/>
</dbReference>
<gene>
    <name evidence="1" type="ORF">F3Y22_tig00110319pilonHSYRG00490</name>
</gene>
<evidence type="ECO:0000313" key="1">
    <source>
        <dbReference type="EMBL" id="KAE8710857.1"/>
    </source>
</evidence>
<comment type="caution">
    <text evidence="1">The sequence shown here is derived from an EMBL/GenBank/DDBJ whole genome shotgun (WGS) entry which is preliminary data.</text>
</comment>
<dbReference type="Proteomes" id="UP000436088">
    <property type="component" value="Unassembled WGS sequence"/>
</dbReference>
<name>A0A6A3B5B8_HIBSY</name>
<proteinExistence type="predicted"/>
<evidence type="ECO:0000313" key="2">
    <source>
        <dbReference type="Proteomes" id="UP000436088"/>
    </source>
</evidence>
<dbReference type="AlphaFoldDB" id="A0A6A3B5B8"/>